<organism evidence="1 2">
    <name type="scientific">Caloramator australicus RC3</name>
    <dbReference type="NCBI Taxonomy" id="857293"/>
    <lineage>
        <taxon>Bacteria</taxon>
        <taxon>Bacillati</taxon>
        <taxon>Bacillota</taxon>
        <taxon>Clostridia</taxon>
        <taxon>Eubacteriales</taxon>
        <taxon>Clostridiaceae</taxon>
        <taxon>Caloramator</taxon>
    </lineage>
</organism>
<name>I7J4Q2_9CLOT</name>
<evidence type="ECO:0000313" key="1">
    <source>
        <dbReference type="EMBL" id="CCJ32861.1"/>
    </source>
</evidence>
<dbReference type="EMBL" id="CAKP01000036">
    <property type="protein sequence ID" value="CCJ32861.1"/>
    <property type="molecule type" value="Genomic_DNA"/>
</dbReference>
<protein>
    <submittedName>
        <fullName evidence="1">Uncharacterized protein</fullName>
    </submittedName>
</protein>
<sequence>MNKRIEAGNNITIGAALYLYENGFATVVTDGKYIEVVIENLKADATATQKR</sequence>
<dbReference type="RefSeq" id="WP_008908137.1">
    <property type="nucleotide sequence ID" value="NZ_CAKP01000036.1"/>
</dbReference>
<dbReference type="STRING" id="857293.CAAU_0777"/>
<gene>
    <name evidence="1" type="ORF">CAAU_0777</name>
</gene>
<dbReference type="AlphaFoldDB" id="I7J4Q2"/>
<comment type="caution">
    <text evidence="1">The sequence shown here is derived from an EMBL/GenBank/DDBJ whole genome shotgun (WGS) entry which is preliminary data.</text>
</comment>
<reference evidence="1 2" key="1">
    <citation type="journal article" date="2011" name="J. Bacteriol.">
        <title>Draft genome sequence of Caloramator australicus strain RC3T, a thermoanaerobe from the Great Artesian Basin of Australia.</title>
        <authorList>
            <person name="Ogg C.D."/>
            <person name="Patel B.K.C."/>
        </authorList>
    </citation>
    <scope>NUCLEOTIDE SEQUENCE [LARGE SCALE GENOMIC DNA]</scope>
    <source>
        <strain evidence="1 2">RC3</strain>
    </source>
</reference>
<keyword evidence="2" id="KW-1185">Reference proteome</keyword>
<evidence type="ECO:0000313" key="2">
    <source>
        <dbReference type="Proteomes" id="UP000007652"/>
    </source>
</evidence>
<proteinExistence type="predicted"/>
<accession>I7J4Q2</accession>
<dbReference type="Proteomes" id="UP000007652">
    <property type="component" value="Unassembled WGS sequence"/>
</dbReference>